<comment type="similarity">
    <text evidence="5">Belongs to the UPF0295 family.</text>
</comment>
<proteinExistence type="inferred from homology"/>
<evidence type="ECO:0000256" key="4">
    <source>
        <dbReference type="ARBA" id="ARBA00023136"/>
    </source>
</evidence>
<dbReference type="Pfam" id="PF11023">
    <property type="entry name" value="DUF2614"/>
    <property type="match status" value="1"/>
</dbReference>
<accession>A0ABS4SBQ3</accession>
<feature type="transmembrane region" description="Helical" evidence="5">
    <location>
        <begin position="41"/>
        <end position="64"/>
    </location>
</feature>
<evidence type="ECO:0000313" key="7">
    <source>
        <dbReference type="Proteomes" id="UP001519294"/>
    </source>
</evidence>
<comment type="subcellular location">
    <subcellularLocation>
        <location evidence="5">Cell membrane</location>
        <topology evidence="5">Multi-pass membrane protein</topology>
    </subcellularLocation>
</comment>
<name>A0ABS4SBQ3_9BACI</name>
<evidence type="ECO:0000256" key="1">
    <source>
        <dbReference type="ARBA" id="ARBA00022475"/>
    </source>
</evidence>
<reference evidence="6 7" key="1">
    <citation type="submission" date="2021-03" db="EMBL/GenBank/DDBJ databases">
        <title>Genomic Encyclopedia of Type Strains, Phase IV (KMG-IV): sequencing the most valuable type-strain genomes for metagenomic binning, comparative biology and taxonomic classification.</title>
        <authorList>
            <person name="Goeker M."/>
        </authorList>
    </citation>
    <scope>NUCLEOTIDE SEQUENCE [LARGE SCALE GENOMIC DNA]</scope>
    <source>
        <strain evidence="6 7">DSM 25790</strain>
    </source>
</reference>
<dbReference type="InterPro" id="IPR020912">
    <property type="entry name" value="UPF0295"/>
</dbReference>
<keyword evidence="1 5" id="KW-1003">Cell membrane</keyword>
<evidence type="ECO:0000313" key="6">
    <source>
        <dbReference type="EMBL" id="MBP2258938.1"/>
    </source>
</evidence>
<keyword evidence="4 5" id="KW-0472">Membrane</keyword>
<evidence type="ECO:0000256" key="5">
    <source>
        <dbReference type="HAMAP-Rule" id="MF_01502"/>
    </source>
</evidence>
<dbReference type="NCBIfam" id="NF002796">
    <property type="entry name" value="PRK02935.1"/>
    <property type="match status" value="1"/>
</dbReference>
<organism evidence="6 7">
    <name type="scientific">Virgibacillus alimentarius</name>
    <dbReference type="NCBI Taxonomy" id="698769"/>
    <lineage>
        <taxon>Bacteria</taxon>
        <taxon>Bacillati</taxon>
        <taxon>Bacillota</taxon>
        <taxon>Bacilli</taxon>
        <taxon>Bacillales</taxon>
        <taxon>Bacillaceae</taxon>
        <taxon>Virgibacillus</taxon>
    </lineage>
</organism>
<keyword evidence="7" id="KW-1185">Reference proteome</keyword>
<evidence type="ECO:0000256" key="2">
    <source>
        <dbReference type="ARBA" id="ARBA00022692"/>
    </source>
</evidence>
<dbReference type="Proteomes" id="UP001519294">
    <property type="component" value="Unassembled WGS sequence"/>
</dbReference>
<keyword evidence="2 5" id="KW-0812">Transmembrane</keyword>
<comment type="caution">
    <text evidence="6">The sequence shown here is derived from an EMBL/GenBank/DDBJ whole genome shotgun (WGS) entry which is preliminary data.</text>
</comment>
<keyword evidence="3 5" id="KW-1133">Transmembrane helix</keyword>
<protein>
    <recommendedName>
        <fullName evidence="5">UPF0295 protein J2Z81_002926</fullName>
    </recommendedName>
</protein>
<gene>
    <name evidence="6" type="ORF">J2Z81_002926</name>
</gene>
<feature type="transmembrane region" description="Helical" evidence="5">
    <location>
        <begin position="18"/>
        <end position="35"/>
    </location>
</feature>
<evidence type="ECO:0000256" key="3">
    <source>
        <dbReference type="ARBA" id="ARBA00022989"/>
    </source>
</evidence>
<sequence>MAQQDLVYSSKINKIRSFALILIFVGILFMYIGILTKKIEWLMVLFFIIGILFVIFSCVVYFWIGMLSTKAIPIICPSCEKPTKMLGRVDACMHCKQPLTLDKELEGKEFDEKYNTRRYRKELKEKKRQSGNDKN</sequence>
<dbReference type="HAMAP" id="MF_01502">
    <property type="entry name" value="UPF0295"/>
    <property type="match status" value="1"/>
</dbReference>
<dbReference type="RefSeq" id="WP_029270517.1">
    <property type="nucleotide sequence ID" value="NZ_JAGIKX010000043.1"/>
</dbReference>
<dbReference type="EMBL" id="JAGIKX010000043">
    <property type="protein sequence ID" value="MBP2258938.1"/>
    <property type="molecule type" value="Genomic_DNA"/>
</dbReference>